<evidence type="ECO:0000256" key="19">
    <source>
        <dbReference type="HAMAP-Rule" id="MF_00719"/>
    </source>
</evidence>
<evidence type="ECO:0000256" key="11">
    <source>
        <dbReference type="ARBA" id="ARBA00022842"/>
    </source>
</evidence>
<dbReference type="UniPathway" id="UPA00148">
    <property type="reaction ID" value="UER00238"/>
</dbReference>
<comment type="catalytic activity">
    <reaction evidence="18 19">
        <text>alpha-ribazole 5'-phosphate + adenosylcob(III)inamide-GDP = adenosylcob(III)alamin 5'-phosphate + GMP + H(+)</text>
        <dbReference type="Rhea" id="RHEA:23560"/>
        <dbReference type="ChEBI" id="CHEBI:15378"/>
        <dbReference type="ChEBI" id="CHEBI:57918"/>
        <dbReference type="ChEBI" id="CHEBI:58115"/>
        <dbReference type="ChEBI" id="CHEBI:60487"/>
        <dbReference type="ChEBI" id="CHEBI:60493"/>
        <dbReference type="EC" id="2.7.8.26"/>
    </reaction>
</comment>
<keyword evidence="11 19" id="KW-0460">Magnesium</keyword>
<evidence type="ECO:0000256" key="1">
    <source>
        <dbReference type="ARBA" id="ARBA00001946"/>
    </source>
</evidence>
<keyword evidence="21" id="KW-1185">Reference proteome</keyword>
<comment type="catalytic activity">
    <reaction evidence="17 19">
        <text>alpha-ribazole + adenosylcob(III)inamide-GDP = adenosylcob(III)alamin + GMP + H(+)</text>
        <dbReference type="Rhea" id="RHEA:16049"/>
        <dbReference type="ChEBI" id="CHEBI:10329"/>
        <dbReference type="ChEBI" id="CHEBI:15378"/>
        <dbReference type="ChEBI" id="CHEBI:18408"/>
        <dbReference type="ChEBI" id="CHEBI:58115"/>
        <dbReference type="ChEBI" id="CHEBI:60487"/>
        <dbReference type="EC" id="2.7.8.26"/>
    </reaction>
</comment>
<reference evidence="20 21" key="1">
    <citation type="submission" date="2012-01" db="EMBL/GenBank/DDBJ databases">
        <title>Improved High-Quality Draft sequence of Metallosphaera yellowstonensis MK1.</title>
        <authorList>
            <consortium name="US DOE Joint Genome Institute"/>
            <person name="Lucas S."/>
            <person name="Han J."/>
            <person name="Cheng J.-F."/>
            <person name="Goodwin L."/>
            <person name="Pitluck S."/>
            <person name="Peters L."/>
            <person name="Teshima H."/>
            <person name="Detter J.C."/>
            <person name="Han C."/>
            <person name="Tapia R."/>
            <person name="Land M."/>
            <person name="Hauser L."/>
            <person name="Kyrpides N."/>
            <person name="Kozubal M."/>
            <person name="Macur R.E."/>
            <person name="Jay Z."/>
            <person name="Inskeep W."/>
            <person name="Woyke T."/>
        </authorList>
    </citation>
    <scope>NUCLEOTIDE SEQUENCE [LARGE SCALE GENOMIC DNA]</scope>
    <source>
        <strain evidence="20 21">MK1</strain>
    </source>
</reference>
<dbReference type="EC" id="2.7.8.26" evidence="5 19"/>
<evidence type="ECO:0000256" key="17">
    <source>
        <dbReference type="ARBA" id="ARBA00048623"/>
    </source>
</evidence>
<evidence type="ECO:0000256" key="6">
    <source>
        <dbReference type="ARBA" id="ARBA00015850"/>
    </source>
</evidence>
<dbReference type="HOGENOM" id="CLU_057426_2_0_2"/>
<evidence type="ECO:0000313" key="21">
    <source>
        <dbReference type="Proteomes" id="UP000003980"/>
    </source>
</evidence>
<dbReference type="eggNOG" id="arCOG04338">
    <property type="taxonomic scope" value="Archaea"/>
</dbReference>
<comment type="cofactor">
    <cofactor evidence="1 19">
        <name>Mg(2+)</name>
        <dbReference type="ChEBI" id="CHEBI:18420"/>
    </cofactor>
</comment>
<dbReference type="GO" id="GO:0051073">
    <property type="term" value="F:adenosylcobinamide-GDP ribazoletransferase activity"/>
    <property type="evidence" value="ECO:0007669"/>
    <property type="project" value="UniProtKB-UniRule"/>
</dbReference>
<feature type="transmembrane region" description="Helical" evidence="19">
    <location>
        <begin position="32"/>
        <end position="53"/>
    </location>
</feature>
<evidence type="ECO:0000256" key="4">
    <source>
        <dbReference type="ARBA" id="ARBA00010561"/>
    </source>
</evidence>
<comment type="similarity">
    <text evidence="4 19">Belongs to the CobS family.</text>
</comment>
<organism evidence="20 21">
    <name type="scientific">Metallosphaera yellowstonensis MK1</name>
    <dbReference type="NCBI Taxonomy" id="671065"/>
    <lineage>
        <taxon>Archaea</taxon>
        <taxon>Thermoproteota</taxon>
        <taxon>Thermoprotei</taxon>
        <taxon>Sulfolobales</taxon>
        <taxon>Sulfolobaceae</taxon>
        <taxon>Metallosphaera</taxon>
    </lineage>
</organism>
<keyword evidence="9 19" id="KW-0808">Transferase</keyword>
<dbReference type="OrthoDB" id="11748at2157"/>
<keyword evidence="8 19" id="KW-0169">Cobalamin biosynthesis</keyword>
<feature type="transmembrane region" description="Helical" evidence="19">
    <location>
        <begin position="137"/>
        <end position="158"/>
    </location>
</feature>
<proteinExistence type="inferred from homology"/>
<feature type="transmembrane region" description="Helical" evidence="19">
    <location>
        <begin position="104"/>
        <end position="125"/>
    </location>
</feature>
<evidence type="ECO:0000256" key="8">
    <source>
        <dbReference type="ARBA" id="ARBA00022573"/>
    </source>
</evidence>
<protein>
    <recommendedName>
        <fullName evidence="6 19">Adenosylcobinamide-GDP ribazoletransferase</fullName>
        <ecNumber evidence="5 19">2.7.8.26</ecNumber>
    </recommendedName>
    <alternativeName>
        <fullName evidence="16 19">Cobalamin synthase</fullName>
    </alternativeName>
    <alternativeName>
        <fullName evidence="15 19">Cobalamin-5'-phosphate synthase</fullName>
    </alternativeName>
</protein>
<evidence type="ECO:0000256" key="5">
    <source>
        <dbReference type="ARBA" id="ARBA00013200"/>
    </source>
</evidence>
<evidence type="ECO:0000256" key="12">
    <source>
        <dbReference type="ARBA" id="ARBA00022989"/>
    </source>
</evidence>
<evidence type="ECO:0000256" key="18">
    <source>
        <dbReference type="ARBA" id="ARBA00049504"/>
    </source>
</evidence>
<dbReference type="EMBL" id="JH597768">
    <property type="protein sequence ID" value="EHP69296.1"/>
    <property type="molecule type" value="Genomic_DNA"/>
</dbReference>
<name>H2C669_9CREN</name>
<accession>H2C669</accession>
<evidence type="ECO:0000256" key="14">
    <source>
        <dbReference type="ARBA" id="ARBA00025228"/>
    </source>
</evidence>
<keyword evidence="10 19" id="KW-0812">Transmembrane</keyword>
<dbReference type="HAMAP" id="MF_00719">
    <property type="entry name" value="CobS"/>
    <property type="match status" value="1"/>
</dbReference>
<evidence type="ECO:0000256" key="7">
    <source>
        <dbReference type="ARBA" id="ARBA00022475"/>
    </source>
</evidence>
<keyword evidence="13 19" id="KW-0472">Membrane</keyword>
<dbReference type="GO" id="GO:0008818">
    <property type="term" value="F:cobalamin 5'-phosphate synthase activity"/>
    <property type="evidence" value="ECO:0007669"/>
    <property type="project" value="UniProtKB-UniRule"/>
</dbReference>
<dbReference type="PANTHER" id="PTHR34148">
    <property type="entry name" value="ADENOSYLCOBINAMIDE-GDP RIBAZOLETRANSFERASE"/>
    <property type="match status" value="1"/>
</dbReference>
<keyword evidence="7 19" id="KW-1003">Cell membrane</keyword>
<dbReference type="AlphaFoldDB" id="H2C669"/>
<dbReference type="STRING" id="671065.MetMK1DRAFT_00020450"/>
<feature type="transmembrane region" description="Helical" evidence="19">
    <location>
        <begin position="179"/>
        <end position="206"/>
    </location>
</feature>
<dbReference type="RefSeq" id="WP_009073202.1">
    <property type="nucleotide sequence ID" value="NZ_JH597768.1"/>
</dbReference>
<evidence type="ECO:0000256" key="3">
    <source>
        <dbReference type="ARBA" id="ARBA00004663"/>
    </source>
</evidence>
<dbReference type="Pfam" id="PF02654">
    <property type="entry name" value="CobS"/>
    <property type="match status" value="1"/>
</dbReference>
<dbReference type="GO" id="GO:0005886">
    <property type="term" value="C:plasma membrane"/>
    <property type="evidence" value="ECO:0007669"/>
    <property type="project" value="UniProtKB-SubCell"/>
</dbReference>
<evidence type="ECO:0000256" key="2">
    <source>
        <dbReference type="ARBA" id="ARBA00004651"/>
    </source>
</evidence>
<evidence type="ECO:0000256" key="15">
    <source>
        <dbReference type="ARBA" id="ARBA00032605"/>
    </source>
</evidence>
<dbReference type="GO" id="GO:0009236">
    <property type="term" value="P:cobalamin biosynthetic process"/>
    <property type="evidence" value="ECO:0007669"/>
    <property type="project" value="UniProtKB-UniRule"/>
</dbReference>
<evidence type="ECO:0000313" key="20">
    <source>
        <dbReference type="EMBL" id="EHP69296.1"/>
    </source>
</evidence>
<sequence length="244" mass="26600">MRALKGILAQLSFFTIIPTVQADLELIAEFSFLAPVVVGITSGVLDFGFLFLIKEALGRIYPILLLPFIEVLRGFNHLDGLLDLGDALMIRGTHEDRLRALRDVAVGTGGIGLLVCYLALMFVALNGVGGLNLMTLFSLMSAEVLSRSLGLLVLGLMSPMKESRLGNMFHKKLRRNWPFLLLQSVPFFGIQSVLIFPVILALFLYVGKRFLGGSSGDLTGAAITLSFPILLMTEAPCFLCSLHL</sequence>
<dbReference type="Proteomes" id="UP000003980">
    <property type="component" value="Unassembled WGS sequence"/>
</dbReference>
<evidence type="ECO:0000256" key="10">
    <source>
        <dbReference type="ARBA" id="ARBA00022692"/>
    </source>
</evidence>
<dbReference type="PANTHER" id="PTHR34148:SF1">
    <property type="entry name" value="ADENOSYLCOBINAMIDE-GDP RIBAZOLETRANSFERASE"/>
    <property type="match status" value="1"/>
</dbReference>
<dbReference type="InterPro" id="IPR003805">
    <property type="entry name" value="CobS"/>
</dbReference>
<comment type="pathway">
    <text evidence="3 19">Cofactor biosynthesis; adenosylcobalamin biosynthesis; adenosylcobalamin from cob(II)yrinate a,c-diamide: step 7/7.</text>
</comment>
<evidence type="ECO:0000256" key="16">
    <source>
        <dbReference type="ARBA" id="ARBA00032853"/>
    </source>
</evidence>
<evidence type="ECO:0000256" key="13">
    <source>
        <dbReference type="ARBA" id="ARBA00023136"/>
    </source>
</evidence>
<feature type="transmembrane region" description="Helical" evidence="19">
    <location>
        <begin position="218"/>
        <end position="242"/>
    </location>
</feature>
<comment type="function">
    <text evidence="14 19">Joins adenosylcobinamide-GDP and alpha-ribazole to generate adenosylcobalamin (Ado-cobalamin). Also synthesizes adenosylcobalamin 5'-phosphate from adenosylcobinamide-GDP and alpha-ribazole 5'-phosphate.</text>
</comment>
<keyword evidence="12 19" id="KW-1133">Transmembrane helix</keyword>
<gene>
    <name evidence="19" type="primary">cobS</name>
    <name evidence="20" type="ORF">MetMK1DRAFT_00020450</name>
</gene>
<evidence type="ECO:0000256" key="9">
    <source>
        <dbReference type="ARBA" id="ARBA00022679"/>
    </source>
</evidence>
<comment type="subcellular location">
    <subcellularLocation>
        <location evidence="2 19">Cell membrane</location>
        <topology evidence="2 19">Multi-pass membrane protein</topology>
    </subcellularLocation>
</comment>